<dbReference type="PANTHER" id="PTHR10066">
    <property type="entry name" value="BETA-GLUCURONIDASE"/>
    <property type="match status" value="1"/>
</dbReference>
<dbReference type="EC" id="3.2.1.31" evidence="2"/>
<evidence type="ECO:0000256" key="5">
    <source>
        <dbReference type="ARBA" id="ARBA00023295"/>
    </source>
</evidence>
<keyword evidence="4 6" id="KW-0378">Hydrolase</keyword>
<dbReference type="EMBL" id="JAGGLV010000012">
    <property type="protein sequence ID" value="MBP2113626.1"/>
    <property type="molecule type" value="Genomic_DNA"/>
</dbReference>
<evidence type="ECO:0000256" key="4">
    <source>
        <dbReference type="ARBA" id="ARBA00022801"/>
    </source>
</evidence>
<accession>A0ABS4NU83</accession>
<organism evidence="10 11">
    <name type="scientific">Paenibacillus silagei</name>
    <dbReference type="NCBI Taxonomy" id="1670801"/>
    <lineage>
        <taxon>Bacteria</taxon>
        <taxon>Bacillati</taxon>
        <taxon>Bacillota</taxon>
        <taxon>Bacilli</taxon>
        <taxon>Bacillales</taxon>
        <taxon>Paenibacillaceae</taxon>
        <taxon>Paenibacillus</taxon>
    </lineage>
</organism>
<dbReference type="InterPro" id="IPR023230">
    <property type="entry name" value="Glyco_hydro_2_CS"/>
</dbReference>
<dbReference type="InterPro" id="IPR013783">
    <property type="entry name" value="Ig-like_fold"/>
</dbReference>
<evidence type="ECO:0000259" key="9">
    <source>
        <dbReference type="Pfam" id="PF02837"/>
    </source>
</evidence>
<dbReference type="GO" id="GO:0004566">
    <property type="term" value="F:beta-glucuronidase activity"/>
    <property type="evidence" value="ECO:0007669"/>
    <property type="project" value="UniProtKB-EC"/>
</dbReference>
<dbReference type="Gene3D" id="2.60.120.260">
    <property type="entry name" value="Galactose-binding domain-like"/>
    <property type="match status" value="1"/>
</dbReference>
<evidence type="ECO:0000313" key="11">
    <source>
        <dbReference type="Proteomes" id="UP000773462"/>
    </source>
</evidence>
<evidence type="ECO:0000259" key="8">
    <source>
        <dbReference type="Pfam" id="PF02836"/>
    </source>
</evidence>
<proteinExistence type="inferred from homology"/>
<comment type="similarity">
    <text evidence="1 6">Belongs to the glycosyl hydrolase 2 family.</text>
</comment>
<dbReference type="RefSeq" id="WP_209875748.1">
    <property type="nucleotide sequence ID" value="NZ_JAGGLV010000012.1"/>
</dbReference>
<feature type="domain" description="Glycoside hydrolase family 2 catalytic" evidence="8">
    <location>
        <begin position="282"/>
        <end position="596"/>
    </location>
</feature>
<dbReference type="NCBIfam" id="NF007538">
    <property type="entry name" value="PRK10150.1"/>
    <property type="match status" value="1"/>
</dbReference>
<keyword evidence="5 6" id="KW-0326">Glycosidase</keyword>
<evidence type="ECO:0000256" key="6">
    <source>
        <dbReference type="RuleBase" id="RU361154"/>
    </source>
</evidence>
<evidence type="ECO:0000259" key="7">
    <source>
        <dbReference type="Pfam" id="PF00703"/>
    </source>
</evidence>
<comment type="caution">
    <text evidence="10">The sequence shown here is derived from an EMBL/GenBank/DDBJ whole genome shotgun (WGS) entry which is preliminary data.</text>
</comment>
<dbReference type="Gene3D" id="2.60.40.10">
    <property type="entry name" value="Immunoglobulins"/>
    <property type="match status" value="1"/>
</dbReference>
<dbReference type="SUPFAM" id="SSF51445">
    <property type="entry name" value="(Trans)glycosidases"/>
    <property type="match status" value="1"/>
</dbReference>
<dbReference type="Pfam" id="PF00703">
    <property type="entry name" value="Glyco_hydro_2"/>
    <property type="match status" value="1"/>
</dbReference>
<dbReference type="InterPro" id="IPR006104">
    <property type="entry name" value="Glyco_hydro_2_N"/>
</dbReference>
<dbReference type="Proteomes" id="UP000773462">
    <property type="component" value="Unassembled WGS sequence"/>
</dbReference>
<feature type="domain" description="Glycosyl hydrolases family 2 sugar binding" evidence="9">
    <location>
        <begin position="14"/>
        <end position="182"/>
    </location>
</feature>
<dbReference type="Pfam" id="PF02836">
    <property type="entry name" value="Glyco_hydro_2_C"/>
    <property type="match status" value="1"/>
</dbReference>
<name>A0ABS4NU83_9BACL</name>
<dbReference type="SUPFAM" id="SSF49785">
    <property type="entry name" value="Galactose-binding domain-like"/>
    <property type="match status" value="1"/>
</dbReference>
<dbReference type="PANTHER" id="PTHR10066:SF67">
    <property type="entry name" value="BETA-GLUCURONIDASE"/>
    <property type="match status" value="1"/>
</dbReference>
<dbReference type="Pfam" id="PF02837">
    <property type="entry name" value="Glyco_hydro_2_N"/>
    <property type="match status" value="1"/>
</dbReference>
<keyword evidence="11" id="KW-1185">Reference proteome</keyword>
<dbReference type="SUPFAM" id="SSF49303">
    <property type="entry name" value="beta-Galactosidase/glucuronidase domain"/>
    <property type="match status" value="1"/>
</dbReference>
<evidence type="ECO:0000256" key="3">
    <source>
        <dbReference type="ARBA" id="ARBA00016205"/>
    </source>
</evidence>
<dbReference type="Gene3D" id="3.20.20.80">
    <property type="entry name" value="Glycosidases"/>
    <property type="match status" value="1"/>
</dbReference>
<reference evidence="10 11" key="1">
    <citation type="submission" date="2021-03" db="EMBL/GenBank/DDBJ databases">
        <title>Genomic Encyclopedia of Type Strains, Phase IV (KMG-IV): sequencing the most valuable type-strain genomes for metagenomic binning, comparative biology and taxonomic classification.</title>
        <authorList>
            <person name="Goeker M."/>
        </authorList>
    </citation>
    <scope>NUCLEOTIDE SEQUENCE [LARGE SCALE GENOMIC DNA]</scope>
    <source>
        <strain evidence="10 11">DSM 101953</strain>
    </source>
</reference>
<dbReference type="InterPro" id="IPR006103">
    <property type="entry name" value="Glyco_hydro_2_cat"/>
</dbReference>
<dbReference type="InterPro" id="IPR036156">
    <property type="entry name" value="Beta-gal/glucu_dom_sf"/>
</dbReference>
<feature type="domain" description="Glycoside hydrolase family 2 immunoglobulin-like beta-sandwich" evidence="7">
    <location>
        <begin position="186"/>
        <end position="280"/>
    </location>
</feature>
<dbReference type="InterPro" id="IPR006102">
    <property type="entry name" value="Ig-like_GH2"/>
</dbReference>
<evidence type="ECO:0000256" key="2">
    <source>
        <dbReference type="ARBA" id="ARBA00012761"/>
    </source>
</evidence>
<evidence type="ECO:0000256" key="1">
    <source>
        <dbReference type="ARBA" id="ARBA00007401"/>
    </source>
</evidence>
<dbReference type="InterPro" id="IPR006101">
    <property type="entry name" value="Glyco_hydro_2"/>
</dbReference>
<dbReference type="PROSITE" id="PS00719">
    <property type="entry name" value="GLYCOSYL_HYDROL_F2_1"/>
    <property type="match status" value="1"/>
</dbReference>
<gene>
    <name evidence="10" type="ORF">J2Z70_003787</name>
</gene>
<evidence type="ECO:0000313" key="10">
    <source>
        <dbReference type="EMBL" id="MBP2113626.1"/>
    </source>
</evidence>
<protein>
    <recommendedName>
        <fullName evidence="3">Beta-glucuronidase</fullName>
        <ecNumber evidence="2">3.2.1.31</ecNumber>
    </recommendedName>
</protein>
<dbReference type="InterPro" id="IPR008979">
    <property type="entry name" value="Galactose-bd-like_sf"/>
</dbReference>
<sequence>MLYPIMTETRSLYDLGGVWNFKLDDGSGWDESWQASKLTDTIPMAVPSAYNDLGVSPEIRNHVGWVWYERELSLPRNVMNERLVLRFGSATHKAKVFINGSLVMEHAGGFLPFEGVINDYIRPGTNRLTVAVHNVVDYTTLPVGLYTETEGPDGKLRVKNQPNFDFFNFAGLQRPVRIYSTPLIFVQDVTVVTDYKEEQGEERQGIVRYSVDISGEAEVRVTVLDEDGNTLCSGTEPSGVLDIPSVRLWQPLNAYLYTLKIELLQAEQVVDVYELPFGVRTVQVRDGQFLINGEPFYFKGYGRHEDTPFHGRGLDEAANIMDFNLMKWSGANSFRTAHYPYAEEVMRLADREGFVVINETPAVGLDLNFLVMFSGGSKKDTWAEVQTFGHHQQVIRELIQRDKNHACVVMWNVANEPASYEDGAYEYFKPLIEQLREEDPQHRPVTLVTHIEASPANDRISELIDVLAFNRYYGWYVDGGDLESAKIKLRQELEAWTKRCPGKPMMMTEYGTDTVAGLHDVEPIMFTEEYQVAFYKANHEVFDEFQEFVGEQVWNFADFATSQGIIRVQGNKKGIFTRDRKPKAAAHELRRRWTEIPDFGYKK</sequence>
<dbReference type="PRINTS" id="PR00132">
    <property type="entry name" value="GLHYDRLASE2"/>
</dbReference>
<dbReference type="InterPro" id="IPR017853">
    <property type="entry name" value="GH"/>
</dbReference>